<dbReference type="Proteomes" id="UP000509741">
    <property type="component" value="Segment"/>
</dbReference>
<dbReference type="EMBL" id="MN729598">
    <property type="protein sequence ID" value="QHB48018.1"/>
    <property type="molecule type" value="Genomic_DNA"/>
</dbReference>
<evidence type="ECO:0000313" key="2">
    <source>
        <dbReference type="Proteomes" id="UP000509741"/>
    </source>
</evidence>
<accession>A0A7D0PL56</accession>
<protein>
    <submittedName>
        <fullName evidence="1">Uncharacterized protein</fullName>
    </submittedName>
</protein>
<gene>
    <name evidence="1" type="ORF">CHF21_07</name>
</gene>
<evidence type="ECO:0000313" key="1">
    <source>
        <dbReference type="EMBL" id="QHB48018.1"/>
    </source>
</evidence>
<proteinExistence type="predicted"/>
<reference evidence="1 2" key="1">
    <citation type="journal article" date="2020" name="Microorganisms">
        <title>Characterization of Bacteriophages against Pseudomonas Syringae pv. Actinidiae with Potential Use as Natural Antimicrobials in Kiwifruit Plants.</title>
        <authorList>
            <person name="Flores O."/>
            <person name="Retamales J."/>
            <person name="Nunez M."/>
            <person name="Leon M."/>
            <person name="Salinas P."/>
            <person name="Besoain X."/>
            <person name="Yanez C."/>
            <person name="Bastias R."/>
        </authorList>
    </citation>
    <scope>NUCLEOTIDE SEQUENCE [LARGE SCALE GENOMIC DNA]</scope>
</reference>
<sequence>MHTNYQPARRGLLAEQIASEKEAAIDATMRHPEAKASVMTAMYGGRRTIGAIAVASRFGNIAHIQQAMGLCYSDRGDFTRCYRGGF</sequence>
<organism evidence="1 2">
    <name type="scientific">Pseudomonas phage CHF21</name>
    <dbReference type="NCBI Taxonomy" id="2686375"/>
    <lineage>
        <taxon>Viruses</taxon>
        <taxon>Duplodnaviria</taxon>
        <taxon>Heunggongvirae</taxon>
        <taxon>Uroviricota</taxon>
        <taxon>Caudoviricetes</taxon>
        <taxon>Autographivirales</taxon>
        <taxon>Autotranscriptaviridae</taxon>
        <taxon>Studiervirinae</taxon>
        <taxon>Ghunavirus</taxon>
        <taxon>Ghunavirus PSA2</taxon>
    </lineage>
</organism>
<name>A0A7D0PL56_9CAUD</name>